<evidence type="ECO:0000313" key="16">
    <source>
        <dbReference type="EMBL" id="BAQ16329.1"/>
    </source>
</evidence>
<evidence type="ECO:0000256" key="4">
    <source>
        <dbReference type="ARBA" id="ARBA00005161"/>
    </source>
</evidence>
<dbReference type="UniPathway" id="UPA00070">
    <property type="reaction ID" value="UER00946"/>
</dbReference>
<dbReference type="Pfam" id="PF01180">
    <property type="entry name" value="DHO_dh"/>
    <property type="match status" value="1"/>
</dbReference>
<dbReference type="OrthoDB" id="9802377at2"/>
<comment type="pathway">
    <text evidence="4">Pyrimidine metabolism; UMP biosynthesis via de novo pathway; orotate from (S)-dihydroorotate (quinone route): step 1/1.</text>
</comment>
<feature type="domain" description="Dihydroorotate dehydrogenase catalytic" evidence="15">
    <location>
        <begin position="44"/>
        <end position="330"/>
    </location>
</feature>
<evidence type="ECO:0000256" key="1">
    <source>
        <dbReference type="ARBA" id="ARBA00001917"/>
    </source>
</evidence>
<dbReference type="InterPro" id="IPR005720">
    <property type="entry name" value="Dihydroorotate_DH_cat"/>
</dbReference>
<comment type="similarity">
    <text evidence="5">Belongs to the dihydroorotate dehydrogenase family. Type 2 subfamily.</text>
</comment>
<evidence type="ECO:0000256" key="5">
    <source>
        <dbReference type="ARBA" id="ARBA00005359"/>
    </source>
</evidence>
<dbReference type="NCBIfam" id="NF003652">
    <property type="entry name" value="PRK05286.2-5"/>
    <property type="match status" value="1"/>
</dbReference>
<dbReference type="STRING" id="1384459.GL4_0868"/>
<evidence type="ECO:0000256" key="9">
    <source>
        <dbReference type="ARBA" id="ARBA00022643"/>
    </source>
</evidence>
<accession>A0A0A8K2X0</accession>
<evidence type="ECO:0000259" key="15">
    <source>
        <dbReference type="Pfam" id="PF01180"/>
    </source>
</evidence>
<dbReference type="RefSeq" id="WP_082025459.1">
    <property type="nucleotide sequence ID" value="NZ_AP014648.1"/>
</dbReference>
<keyword evidence="8" id="KW-0285">Flavoprotein</keyword>
<protein>
    <recommendedName>
        <fullName evidence="7 14">Dihydroorotate dehydrogenase (quinone)</fullName>
        <ecNumber evidence="6 14">1.3.5.2</ecNumber>
    </recommendedName>
</protein>
<organism evidence="16 17">
    <name type="scientific">Methyloceanibacter caenitepidi</name>
    <dbReference type="NCBI Taxonomy" id="1384459"/>
    <lineage>
        <taxon>Bacteria</taxon>
        <taxon>Pseudomonadati</taxon>
        <taxon>Pseudomonadota</taxon>
        <taxon>Alphaproteobacteria</taxon>
        <taxon>Hyphomicrobiales</taxon>
        <taxon>Hyphomicrobiaceae</taxon>
        <taxon>Methyloceanibacter</taxon>
    </lineage>
</organism>
<evidence type="ECO:0000256" key="12">
    <source>
        <dbReference type="ARBA" id="ARBA00023136"/>
    </source>
</evidence>
<proteinExistence type="inferred from homology"/>
<dbReference type="PROSITE" id="PS00912">
    <property type="entry name" value="DHODEHASE_2"/>
    <property type="match status" value="1"/>
</dbReference>
<dbReference type="HOGENOM" id="CLU_013640_2_1_5"/>
<name>A0A0A8K2X0_9HYPH</name>
<dbReference type="PANTHER" id="PTHR48109:SF4">
    <property type="entry name" value="DIHYDROOROTATE DEHYDROGENASE (QUINONE), MITOCHONDRIAL"/>
    <property type="match status" value="1"/>
</dbReference>
<comment type="subcellular location">
    <subcellularLocation>
        <location evidence="3">Membrane</location>
    </subcellularLocation>
</comment>
<evidence type="ECO:0000256" key="2">
    <source>
        <dbReference type="ARBA" id="ARBA00003125"/>
    </source>
</evidence>
<comment type="function">
    <text evidence="2">Catalyzes the conversion of dihydroorotate to orotate with quinone as electron acceptor.</text>
</comment>
<dbReference type="GO" id="GO:0044205">
    <property type="term" value="P:'de novo' UMP biosynthetic process"/>
    <property type="evidence" value="ECO:0007669"/>
    <property type="project" value="UniProtKB-UniPathway"/>
</dbReference>
<dbReference type="CDD" id="cd04738">
    <property type="entry name" value="DHOD_2_like"/>
    <property type="match status" value="1"/>
</dbReference>
<dbReference type="NCBIfam" id="NF003645">
    <property type="entry name" value="PRK05286.1-2"/>
    <property type="match status" value="1"/>
</dbReference>
<evidence type="ECO:0000256" key="11">
    <source>
        <dbReference type="ARBA" id="ARBA00023002"/>
    </source>
</evidence>
<keyword evidence="9" id="KW-0288">FMN</keyword>
<dbReference type="GO" id="GO:0005737">
    <property type="term" value="C:cytoplasm"/>
    <property type="evidence" value="ECO:0007669"/>
    <property type="project" value="InterPro"/>
</dbReference>
<dbReference type="GO" id="GO:0006207">
    <property type="term" value="P:'de novo' pyrimidine nucleobase biosynthetic process"/>
    <property type="evidence" value="ECO:0007669"/>
    <property type="project" value="UniProtKB-UniRule"/>
</dbReference>
<reference evidence="16 17" key="1">
    <citation type="submission" date="2014-09" db="EMBL/GenBank/DDBJ databases">
        <title>Genome sequencing of Methyloceanibacter caenitepidi Gela4.</title>
        <authorList>
            <person name="Takeuchi M."/>
            <person name="Susumu S."/>
            <person name="Kamagata Y."/>
            <person name="Oshima K."/>
            <person name="Hattori M."/>
            <person name="Iwasaki W."/>
        </authorList>
    </citation>
    <scope>NUCLEOTIDE SEQUENCE [LARGE SCALE GENOMIC DNA]</scope>
    <source>
        <strain evidence="16 17">Gela4</strain>
    </source>
</reference>
<dbReference type="GO" id="GO:0016020">
    <property type="term" value="C:membrane"/>
    <property type="evidence" value="ECO:0007669"/>
    <property type="project" value="UniProtKB-SubCell"/>
</dbReference>
<dbReference type="InterPro" id="IPR013785">
    <property type="entry name" value="Aldolase_TIM"/>
</dbReference>
<dbReference type="InterPro" id="IPR001295">
    <property type="entry name" value="Dihydroorotate_DH_CS"/>
</dbReference>
<keyword evidence="12" id="KW-0472">Membrane</keyword>
<evidence type="ECO:0000256" key="13">
    <source>
        <dbReference type="ARBA" id="ARBA00048639"/>
    </source>
</evidence>
<evidence type="ECO:0000256" key="10">
    <source>
        <dbReference type="ARBA" id="ARBA00022975"/>
    </source>
</evidence>
<dbReference type="InterPro" id="IPR050074">
    <property type="entry name" value="DHO_dehydrogenase"/>
</dbReference>
<dbReference type="InterPro" id="IPR005719">
    <property type="entry name" value="Dihydroorotate_DH_2"/>
</dbReference>
<keyword evidence="10" id="KW-0665">Pyrimidine biosynthesis</keyword>
<sequence>MNPLFGLGQALMLALDPERAHTLTIKSLEMGVYPRCVAPDDARLRQTLCGLDFPNPIGIAPGFDKNARVVTALFNMGFGFVEVGTLTPRPQSGNPCPRVFRSVEDHAVVNRLGFNNEGQAAALERLQQSAPGIIGINLGANRNSDDKIADYVTGVTRMAPVASYLTVNISSPNTPGLRDLQAPKELATLLTKVEKARATLPGHKPPLFVKLAPDLADADLPEIVGIIQGSGADGIIVSNTTLARDGLTDESLIAEQGGLSGRPLFDRSTRMLARVYKLTAGTMPLIGVGGIDSAATALAKIEAGASLIQMYTGLIFEGPDLIGRIKRRLVQAVSDAHANTLSPLIGRRAEEWAQKSL</sequence>
<dbReference type="SUPFAM" id="SSF51395">
    <property type="entry name" value="FMN-linked oxidoreductases"/>
    <property type="match status" value="1"/>
</dbReference>
<dbReference type="PANTHER" id="PTHR48109">
    <property type="entry name" value="DIHYDROOROTATE DEHYDROGENASE (QUINONE), MITOCHONDRIAL-RELATED"/>
    <property type="match status" value="1"/>
</dbReference>
<gene>
    <name evidence="16" type="ORF">GL4_0868</name>
</gene>
<dbReference type="EMBL" id="AP014648">
    <property type="protein sequence ID" value="BAQ16329.1"/>
    <property type="molecule type" value="Genomic_DNA"/>
</dbReference>
<dbReference type="Gene3D" id="3.20.20.70">
    <property type="entry name" value="Aldolase class I"/>
    <property type="match status" value="1"/>
</dbReference>
<dbReference type="PROSITE" id="PS00911">
    <property type="entry name" value="DHODEHASE_1"/>
    <property type="match status" value="1"/>
</dbReference>
<evidence type="ECO:0000256" key="8">
    <source>
        <dbReference type="ARBA" id="ARBA00022630"/>
    </source>
</evidence>
<dbReference type="Proteomes" id="UP000031643">
    <property type="component" value="Chromosome"/>
</dbReference>
<evidence type="ECO:0000256" key="14">
    <source>
        <dbReference type="NCBIfam" id="TIGR01036"/>
    </source>
</evidence>
<dbReference type="NCBIfam" id="TIGR01036">
    <property type="entry name" value="pyrD_sub2"/>
    <property type="match status" value="1"/>
</dbReference>
<dbReference type="GO" id="GO:0106430">
    <property type="term" value="F:dihydroorotate dehydrogenase (quinone) activity"/>
    <property type="evidence" value="ECO:0007669"/>
    <property type="project" value="UniProtKB-EC"/>
</dbReference>
<keyword evidence="17" id="KW-1185">Reference proteome</keyword>
<dbReference type="KEGG" id="mcg:GL4_0868"/>
<evidence type="ECO:0000313" key="17">
    <source>
        <dbReference type="Proteomes" id="UP000031643"/>
    </source>
</evidence>
<evidence type="ECO:0000256" key="3">
    <source>
        <dbReference type="ARBA" id="ARBA00004370"/>
    </source>
</evidence>
<keyword evidence="11 16" id="KW-0560">Oxidoreductase</keyword>
<dbReference type="EC" id="1.3.5.2" evidence="6 14"/>
<dbReference type="AlphaFoldDB" id="A0A0A8K2X0"/>
<evidence type="ECO:0000256" key="6">
    <source>
        <dbReference type="ARBA" id="ARBA00012791"/>
    </source>
</evidence>
<comment type="cofactor">
    <cofactor evidence="1">
        <name>FMN</name>
        <dbReference type="ChEBI" id="CHEBI:58210"/>
    </cofactor>
</comment>
<comment type="catalytic activity">
    <reaction evidence="13">
        <text>(S)-dihydroorotate + a quinone = orotate + a quinol</text>
        <dbReference type="Rhea" id="RHEA:30187"/>
        <dbReference type="ChEBI" id="CHEBI:24646"/>
        <dbReference type="ChEBI" id="CHEBI:30839"/>
        <dbReference type="ChEBI" id="CHEBI:30864"/>
        <dbReference type="ChEBI" id="CHEBI:132124"/>
        <dbReference type="EC" id="1.3.5.2"/>
    </reaction>
</comment>
<evidence type="ECO:0000256" key="7">
    <source>
        <dbReference type="ARBA" id="ARBA00018366"/>
    </source>
</evidence>